<feature type="transmembrane region" description="Helical" evidence="7">
    <location>
        <begin position="114"/>
        <end position="133"/>
    </location>
</feature>
<dbReference type="InterPro" id="IPR032808">
    <property type="entry name" value="DoxX"/>
</dbReference>
<evidence type="ECO:0000256" key="2">
    <source>
        <dbReference type="ARBA" id="ARBA00006679"/>
    </source>
</evidence>
<dbReference type="EMBL" id="CP067136">
    <property type="protein sequence ID" value="WCR05731.1"/>
    <property type="molecule type" value="Genomic_DNA"/>
</dbReference>
<evidence type="ECO:0000313" key="9">
    <source>
        <dbReference type="Proteomes" id="UP001219349"/>
    </source>
</evidence>
<evidence type="ECO:0000256" key="5">
    <source>
        <dbReference type="ARBA" id="ARBA00022989"/>
    </source>
</evidence>
<evidence type="ECO:0000256" key="6">
    <source>
        <dbReference type="ARBA" id="ARBA00023136"/>
    </source>
</evidence>
<accession>A0ABY7SFG8</accession>
<dbReference type="InterPro" id="IPR051907">
    <property type="entry name" value="DoxX-like_oxidoreductase"/>
</dbReference>
<comment type="subcellular location">
    <subcellularLocation>
        <location evidence="1">Cell membrane</location>
        <topology evidence="1">Multi-pass membrane protein</topology>
    </subcellularLocation>
</comment>
<evidence type="ECO:0000256" key="1">
    <source>
        <dbReference type="ARBA" id="ARBA00004651"/>
    </source>
</evidence>
<evidence type="ECO:0000256" key="3">
    <source>
        <dbReference type="ARBA" id="ARBA00022475"/>
    </source>
</evidence>
<gene>
    <name evidence="8" type="ORF">JHX87_09245</name>
</gene>
<dbReference type="PANTHER" id="PTHR33452:SF1">
    <property type="entry name" value="INNER MEMBRANE PROTEIN YPHA-RELATED"/>
    <property type="match status" value="1"/>
</dbReference>
<dbReference type="RefSeq" id="WP_271886462.1">
    <property type="nucleotide sequence ID" value="NZ_CP067136.1"/>
</dbReference>
<reference evidence="8 9" key="1">
    <citation type="submission" date="2021-01" db="EMBL/GenBank/DDBJ databases">
        <title>Biogeographic distribution of Paracoccus.</title>
        <authorList>
            <person name="Hollensteiner J."/>
            <person name="Leineberger J."/>
            <person name="Brinkhoff T."/>
            <person name="Daniel R."/>
        </authorList>
    </citation>
    <scope>NUCLEOTIDE SEQUENCE [LARGE SCALE GENOMIC DNA]</scope>
    <source>
        <strain evidence="8 9">KCTC 22803</strain>
    </source>
</reference>
<evidence type="ECO:0000256" key="7">
    <source>
        <dbReference type="SAM" id="Phobius"/>
    </source>
</evidence>
<keyword evidence="4 7" id="KW-0812">Transmembrane</keyword>
<proteinExistence type="inferred from homology"/>
<feature type="transmembrane region" description="Helical" evidence="7">
    <location>
        <begin position="79"/>
        <end position="102"/>
    </location>
</feature>
<keyword evidence="5 7" id="KW-1133">Transmembrane helix</keyword>
<dbReference type="Pfam" id="PF07681">
    <property type="entry name" value="DoxX"/>
    <property type="match status" value="1"/>
</dbReference>
<keyword evidence="3" id="KW-1003">Cell membrane</keyword>
<name>A0ABY7SFG8_9RHOB</name>
<dbReference type="Proteomes" id="UP001219349">
    <property type="component" value="Chromosome"/>
</dbReference>
<feature type="transmembrane region" description="Helical" evidence="7">
    <location>
        <begin position="12"/>
        <end position="32"/>
    </location>
</feature>
<feature type="transmembrane region" description="Helical" evidence="7">
    <location>
        <begin position="52"/>
        <end position="72"/>
    </location>
</feature>
<organism evidence="8 9">
    <name type="scientific">Paracoccus fistulariae</name>
    <dbReference type="NCBI Taxonomy" id="658446"/>
    <lineage>
        <taxon>Bacteria</taxon>
        <taxon>Pseudomonadati</taxon>
        <taxon>Pseudomonadota</taxon>
        <taxon>Alphaproteobacteria</taxon>
        <taxon>Rhodobacterales</taxon>
        <taxon>Paracoccaceae</taxon>
        <taxon>Paracoccus</taxon>
    </lineage>
</organism>
<keyword evidence="6 7" id="KW-0472">Membrane</keyword>
<evidence type="ECO:0000313" key="8">
    <source>
        <dbReference type="EMBL" id="WCR05731.1"/>
    </source>
</evidence>
<keyword evidence="9" id="KW-1185">Reference proteome</keyword>
<comment type="similarity">
    <text evidence="2">Belongs to the DoxX family.</text>
</comment>
<protein>
    <submittedName>
        <fullName evidence="8">DoxX family protein</fullName>
    </submittedName>
</protein>
<dbReference type="PANTHER" id="PTHR33452">
    <property type="entry name" value="OXIDOREDUCTASE CATD-RELATED"/>
    <property type="match status" value="1"/>
</dbReference>
<sequence length="136" mass="14283">MLQDLNTRLNNPGLGALILRVTLGLLFLAHAWLKLVVFTPAGTAQFFQSIGLPGALAYLTIAAEILGGIALLTGFQVRLVALALIPLILGTIIFSHGANGFFFSNEGGGWEYPAVWAVALLVQALIGPGDAAITRD</sequence>
<evidence type="ECO:0000256" key="4">
    <source>
        <dbReference type="ARBA" id="ARBA00022692"/>
    </source>
</evidence>